<dbReference type="STRING" id="477690.SAMN05216474_1920"/>
<sequence>MDYLEGLNKSQRVAVEHIDGPIMVIAGAGSGKTRVLTYRIAHMMNRGIDSFNILALTFTNKAAREMKERISQIVGDQEAKNLAMGTFHSVFAKLLRYNAEKLGYPSNFTIYDTQDSRSLIKSVIKELKLDDKDYKPNSVHGRISSAKNNLISPEEYANNAEIVGEDRMSKRPLIYQIYKMYMDRCFKAGAMDFDDLLYQTNVLLRDFPEVLHHYQQKFRYILVDEYQDTNYSQYLIVKKLAAVYENICVVGDDAQSIYSFRGANIQNILNFKRDYPDFTLYKLEQNYRSTKTIVDAANSVIEKNQDQIKKNVWTDNNQGDKIRVIRCLTDNEEGKVITNSIYEIKQGQGLQYSDFAILYRTNAQSRSFEESLRKLNMPYKIYGGLSFYQRKEIKDLIAYFRLSANSNDEEALKRVINYPKRGIGNTTMEHIIIAAQQYDVSLWEVMSDFNRYPCNVNASAQKKISDFVRMMQSFTADLDRVPAFDLAQRIATTTGLLKTLHEDKTPEGVTRYENIQELLAGVKEFSIANKNSENNSLSDFLIDVALMTDADDESEDDKNKVTLMTIHASKGLEFPHVYVVGLEENLFPSQLSINSRTELEEERRLFYVAITRAEKNCTLSYVQSRFRFGQLITSESSRFIDEIDEQFLNFESTYSDKGTSGRSLNARRGLDSKFSNPAATGGLSGLSQRRLKKVNVNDISSTPSKSGGTTTDLKVGFNVMHDRFGKGRVTALEGTAPNQKATVFFPRVGNKTLILKFAKLEVLD</sequence>
<dbReference type="InterPro" id="IPR013986">
    <property type="entry name" value="DExx_box_DNA_helicase_dom_sf"/>
</dbReference>
<evidence type="ECO:0000313" key="15">
    <source>
        <dbReference type="EMBL" id="SFT70309.1"/>
    </source>
</evidence>
<evidence type="ECO:0000256" key="7">
    <source>
        <dbReference type="ARBA" id="ARBA00023235"/>
    </source>
</evidence>
<feature type="domain" description="UvrD-like helicase C-terminal" evidence="14">
    <location>
        <begin position="291"/>
        <end position="571"/>
    </location>
</feature>
<evidence type="ECO:0000259" key="13">
    <source>
        <dbReference type="PROSITE" id="PS51198"/>
    </source>
</evidence>
<keyword evidence="5 12" id="KW-0067">ATP-binding</keyword>
<keyword evidence="6" id="KW-0238">DNA-binding</keyword>
<dbReference type="Gene3D" id="1.10.486.10">
    <property type="entry name" value="PCRA, domain 4"/>
    <property type="match status" value="1"/>
</dbReference>
<evidence type="ECO:0000256" key="6">
    <source>
        <dbReference type="ARBA" id="ARBA00023125"/>
    </source>
</evidence>
<dbReference type="Pfam" id="PF13361">
    <property type="entry name" value="UvrD_C"/>
    <property type="match status" value="1"/>
</dbReference>
<dbReference type="OrthoDB" id="9810135at2"/>
<dbReference type="PROSITE" id="PS51198">
    <property type="entry name" value="UVRD_HELICASE_ATP_BIND"/>
    <property type="match status" value="1"/>
</dbReference>
<dbReference type="Gene3D" id="3.40.50.300">
    <property type="entry name" value="P-loop containing nucleotide triphosphate hydrolases"/>
    <property type="match status" value="2"/>
</dbReference>
<dbReference type="GO" id="GO:0016887">
    <property type="term" value="F:ATP hydrolysis activity"/>
    <property type="evidence" value="ECO:0007669"/>
    <property type="project" value="RHEA"/>
</dbReference>
<evidence type="ECO:0000256" key="10">
    <source>
        <dbReference type="ARBA" id="ARBA00034923"/>
    </source>
</evidence>
<keyword evidence="2 12" id="KW-0547">Nucleotide-binding</keyword>
<evidence type="ECO:0000256" key="1">
    <source>
        <dbReference type="ARBA" id="ARBA00009922"/>
    </source>
</evidence>
<comment type="catalytic activity">
    <reaction evidence="8">
        <text>Couples ATP hydrolysis with the unwinding of duplex DNA by translocating in the 3'-5' direction.</text>
        <dbReference type="EC" id="5.6.2.4"/>
    </reaction>
</comment>
<dbReference type="GO" id="GO:0005524">
    <property type="term" value="F:ATP binding"/>
    <property type="evidence" value="ECO:0007669"/>
    <property type="project" value="UniProtKB-UniRule"/>
</dbReference>
<evidence type="ECO:0000256" key="12">
    <source>
        <dbReference type="PROSITE-ProRule" id="PRU00560"/>
    </source>
</evidence>
<proteinExistence type="inferred from homology"/>
<dbReference type="SUPFAM" id="SSF52540">
    <property type="entry name" value="P-loop containing nucleoside triphosphate hydrolases"/>
    <property type="match status" value="1"/>
</dbReference>
<evidence type="ECO:0000256" key="4">
    <source>
        <dbReference type="ARBA" id="ARBA00022806"/>
    </source>
</evidence>
<evidence type="ECO:0000256" key="11">
    <source>
        <dbReference type="ARBA" id="ARBA00048988"/>
    </source>
</evidence>
<keyword evidence="3 12" id="KW-0378">Hydrolase</keyword>
<dbReference type="Gene3D" id="1.10.10.160">
    <property type="match status" value="1"/>
</dbReference>
<dbReference type="GO" id="GO:0033202">
    <property type="term" value="C:DNA helicase complex"/>
    <property type="evidence" value="ECO:0007669"/>
    <property type="project" value="TreeGrafter"/>
</dbReference>
<evidence type="ECO:0000256" key="5">
    <source>
        <dbReference type="ARBA" id="ARBA00022840"/>
    </source>
</evidence>
<dbReference type="InterPro" id="IPR014016">
    <property type="entry name" value="UvrD-like_ATP-bd"/>
</dbReference>
<reference evidence="15 16" key="1">
    <citation type="submission" date="2016-10" db="EMBL/GenBank/DDBJ databases">
        <authorList>
            <person name="de Groot N.N."/>
        </authorList>
    </citation>
    <scope>NUCLEOTIDE SEQUENCE [LARGE SCALE GENOMIC DNA]</scope>
    <source>
        <strain evidence="15 16">CGMCC 1.7005</strain>
    </source>
</reference>
<dbReference type="GO" id="GO:0003677">
    <property type="term" value="F:DNA binding"/>
    <property type="evidence" value="ECO:0007669"/>
    <property type="project" value="UniProtKB-KW"/>
</dbReference>
<dbReference type="EMBL" id="FPAS01000002">
    <property type="protein sequence ID" value="SFT70309.1"/>
    <property type="molecule type" value="Genomic_DNA"/>
</dbReference>
<feature type="binding site" evidence="12">
    <location>
        <begin position="26"/>
        <end position="33"/>
    </location>
    <ligand>
        <name>ATP</name>
        <dbReference type="ChEBI" id="CHEBI:30616"/>
    </ligand>
</feature>
<keyword evidence="16" id="KW-1185">Reference proteome</keyword>
<comment type="catalytic activity">
    <reaction evidence="11">
        <text>ATP + H2O = ADP + phosphate + H(+)</text>
        <dbReference type="Rhea" id="RHEA:13065"/>
        <dbReference type="ChEBI" id="CHEBI:15377"/>
        <dbReference type="ChEBI" id="CHEBI:15378"/>
        <dbReference type="ChEBI" id="CHEBI:30616"/>
        <dbReference type="ChEBI" id="CHEBI:43474"/>
        <dbReference type="ChEBI" id="CHEBI:456216"/>
        <dbReference type="EC" id="5.6.2.4"/>
    </reaction>
</comment>
<dbReference type="RefSeq" id="WP_090248803.1">
    <property type="nucleotide sequence ID" value="NZ_FPAS01000002.1"/>
</dbReference>
<dbReference type="PANTHER" id="PTHR11070:SF2">
    <property type="entry name" value="ATP-DEPENDENT DNA HELICASE SRS2"/>
    <property type="match status" value="1"/>
</dbReference>
<dbReference type="PANTHER" id="PTHR11070">
    <property type="entry name" value="UVRD / RECB / PCRA DNA HELICASE FAMILY MEMBER"/>
    <property type="match status" value="1"/>
</dbReference>
<dbReference type="GO" id="GO:0000725">
    <property type="term" value="P:recombinational repair"/>
    <property type="evidence" value="ECO:0007669"/>
    <property type="project" value="TreeGrafter"/>
</dbReference>
<evidence type="ECO:0000313" key="16">
    <source>
        <dbReference type="Proteomes" id="UP000236454"/>
    </source>
</evidence>
<evidence type="ECO:0000256" key="9">
    <source>
        <dbReference type="ARBA" id="ARBA00034808"/>
    </source>
</evidence>
<dbReference type="CDD" id="cd18807">
    <property type="entry name" value="SF1_C_UvrD"/>
    <property type="match status" value="1"/>
</dbReference>
<organism evidence="15 16">
    <name type="scientific">Lishizhenia tianjinensis</name>
    <dbReference type="NCBI Taxonomy" id="477690"/>
    <lineage>
        <taxon>Bacteria</taxon>
        <taxon>Pseudomonadati</taxon>
        <taxon>Bacteroidota</taxon>
        <taxon>Flavobacteriia</taxon>
        <taxon>Flavobacteriales</taxon>
        <taxon>Crocinitomicaceae</taxon>
        <taxon>Lishizhenia</taxon>
    </lineage>
</organism>
<evidence type="ECO:0000256" key="2">
    <source>
        <dbReference type="ARBA" id="ARBA00022741"/>
    </source>
</evidence>
<keyword evidence="4 12" id="KW-0347">Helicase</keyword>
<dbReference type="InterPro" id="IPR014017">
    <property type="entry name" value="DNA_helicase_UvrD-like_C"/>
</dbReference>
<comment type="similarity">
    <text evidence="1">Belongs to the helicase family. UvrD subfamily.</text>
</comment>
<dbReference type="GO" id="GO:0043138">
    <property type="term" value="F:3'-5' DNA helicase activity"/>
    <property type="evidence" value="ECO:0007669"/>
    <property type="project" value="UniProtKB-EC"/>
</dbReference>
<dbReference type="Proteomes" id="UP000236454">
    <property type="component" value="Unassembled WGS sequence"/>
</dbReference>
<protein>
    <recommendedName>
        <fullName evidence="9">DNA 3'-5' helicase</fullName>
        <ecNumber evidence="9">5.6.2.4</ecNumber>
    </recommendedName>
    <alternativeName>
        <fullName evidence="10">DNA 3'-5' helicase II</fullName>
    </alternativeName>
</protein>
<dbReference type="InterPro" id="IPR027417">
    <property type="entry name" value="P-loop_NTPase"/>
</dbReference>
<dbReference type="EC" id="5.6.2.4" evidence="9"/>
<evidence type="ECO:0000256" key="3">
    <source>
        <dbReference type="ARBA" id="ARBA00022801"/>
    </source>
</evidence>
<dbReference type="Pfam" id="PF00580">
    <property type="entry name" value="UvrD-helicase"/>
    <property type="match status" value="1"/>
</dbReference>
<dbReference type="FunFam" id="1.10.486.10:FF:000003">
    <property type="entry name" value="ATP-dependent DNA helicase"/>
    <property type="match status" value="1"/>
</dbReference>
<dbReference type="GO" id="GO:0005829">
    <property type="term" value="C:cytosol"/>
    <property type="evidence" value="ECO:0007669"/>
    <property type="project" value="TreeGrafter"/>
</dbReference>
<name>A0A1I7A5U5_9FLAO</name>
<feature type="domain" description="UvrD-like helicase ATP-binding" evidence="13">
    <location>
        <begin position="5"/>
        <end position="290"/>
    </location>
</feature>
<dbReference type="InterPro" id="IPR000212">
    <property type="entry name" value="DNA_helicase_UvrD/REP"/>
</dbReference>
<gene>
    <name evidence="15" type="ORF">SAMN05216474_1920</name>
</gene>
<dbReference type="PROSITE" id="PS51217">
    <property type="entry name" value="UVRD_HELICASE_CTER"/>
    <property type="match status" value="1"/>
</dbReference>
<evidence type="ECO:0000259" key="14">
    <source>
        <dbReference type="PROSITE" id="PS51217"/>
    </source>
</evidence>
<dbReference type="Pfam" id="PF21196">
    <property type="entry name" value="PcrA_UvrD_tudor"/>
    <property type="match status" value="1"/>
</dbReference>
<accession>A0A1I7A5U5</accession>
<dbReference type="AlphaFoldDB" id="A0A1I7A5U5"/>
<evidence type="ECO:0000256" key="8">
    <source>
        <dbReference type="ARBA" id="ARBA00034617"/>
    </source>
</evidence>
<keyword evidence="7" id="KW-0413">Isomerase</keyword>
<dbReference type="CDD" id="cd17932">
    <property type="entry name" value="DEXQc_UvrD"/>
    <property type="match status" value="1"/>
</dbReference>